<dbReference type="AlphaFoldDB" id="A0A6V7NF05"/>
<evidence type="ECO:0000313" key="2">
    <source>
        <dbReference type="EMBL" id="CAD1817098.1"/>
    </source>
</evidence>
<dbReference type="PANTHER" id="PTHR32019:SF2">
    <property type="entry name" value="R3H DOMAIN-CONTAINING PROTEIN 4"/>
    <property type="match status" value="1"/>
</dbReference>
<organism evidence="2">
    <name type="scientific">Ananas comosus var. bracteatus</name>
    <name type="common">red pineapple</name>
    <dbReference type="NCBI Taxonomy" id="296719"/>
    <lineage>
        <taxon>Eukaryota</taxon>
        <taxon>Viridiplantae</taxon>
        <taxon>Streptophyta</taxon>
        <taxon>Embryophyta</taxon>
        <taxon>Tracheophyta</taxon>
        <taxon>Spermatophyta</taxon>
        <taxon>Magnoliopsida</taxon>
        <taxon>Liliopsida</taxon>
        <taxon>Poales</taxon>
        <taxon>Bromeliaceae</taxon>
        <taxon>Bromelioideae</taxon>
        <taxon>Ananas</taxon>
    </lineage>
</organism>
<dbReference type="EMBL" id="LR862129">
    <property type="protein sequence ID" value="CAD1817098.1"/>
    <property type="molecule type" value="Genomic_DNA"/>
</dbReference>
<protein>
    <recommendedName>
        <fullName evidence="1">R3H-associated N-terminal domain-containing protein</fullName>
    </recommendedName>
</protein>
<dbReference type="InterPro" id="IPR025952">
    <property type="entry name" value="R3H-assoc_dom"/>
</dbReference>
<reference evidence="2" key="1">
    <citation type="submission" date="2020-07" db="EMBL/GenBank/DDBJ databases">
        <authorList>
            <person name="Lin J."/>
        </authorList>
    </citation>
    <scope>NUCLEOTIDE SEQUENCE</scope>
</reference>
<gene>
    <name evidence="2" type="ORF">CB5_LOCUS309</name>
</gene>
<proteinExistence type="predicted"/>
<sequence length="302" mass="34089">MSCIRKNIGYSFHKTFLSVGNKSNYTILSADLAFTNDTILQLFKKPVPGISIFTLHNWQDIVISIDKKRVLRKSIFDLSSGRSPIINVLGATCSISGSTPAVTALLLFPCPFHLSSAEARSHKFGSGKAEGRCGRQLEGFLFLRDHGEAEFLNREEEFLSSSILDLHKSEGVRSRGQLIERKIEILETWQERIRTYDQLVNSYVLSTGHVQIISTNSRVTYPLKVSNRRSRRWVNDRLLIELVPRLNVEEIRGLFAPPPWGENTSVSAFCMTNIGEWDAFRNTDMDVEGGLRGRRARTAARA</sequence>
<evidence type="ECO:0000259" key="1">
    <source>
        <dbReference type="Pfam" id="PF13902"/>
    </source>
</evidence>
<dbReference type="InterPro" id="IPR039629">
    <property type="entry name" value="R3HDM4"/>
</dbReference>
<dbReference type="Pfam" id="PF13902">
    <property type="entry name" value="R3H-assoc"/>
    <property type="match status" value="1"/>
</dbReference>
<feature type="domain" description="R3H-associated N-terminal" evidence="1">
    <location>
        <begin position="222"/>
        <end position="288"/>
    </location>
</feature>
<name>A0A6V7NF05_ANACO</name>
<accession>A0A6V7NF05</accession>
<dbReference type="PANTHER" id="PTHR32019">
    <property type="entry name" value="R3H DOMAIN-CONTAINING PROTEIN 4"/>
    <property type="match status" value="1"/>
</dbReference>